<protein>
    <submittedName>
        <fullName evidence="2">DUF1876 family protein</fullName>
    </submittedName>
</protein>
<name>A0ABT6T747_9ACTN</name>
<evidence type="ECO:0000256" key="1">
    <source>
        <dbReference type="SAM" id="MobiDB-lite"/>
    </source>
</evidence>
<dbReference type="Gene3D" id="3.30.160.240">
    <property type="entry name" value="Rv1738"/>
    <property type="match status" value="1"/>
</dbReference>
<dbReference type="InterPro" id="IPR038070">
    <property type="entry name" value="Rv2632c-like_sf"/>
</dbReference>
<evidence type="ECO:0000313" key="3">
    <source>
        <dbReference type="Proteomes" id="UP001237105"/>
    </source>
</evidence>
<dbReference type="Proteomes" id="UP001237105">
    <property type="component" value="Unassembled WGS sequence"/>
</dbReference>
<sequence length="100" mass="10826">MSHTTDWTARVHLIEEDRTTKVSVDLDTGGGHVIGHGTAHRNPSDEDVAEIGDDLATARALEDLAQQLKRTAYKDMAAAGTTREQPADRPYVGWPDASEG</sequence>
<proteinExistence type="predicted"/>
<reference evidence="2 3" key="1">
    <citation type="submission" date="2023-05" db="EMBL/GenBank/DDBJ databases">
        <title>Draft genome sequence of Streptomyces sp. B-S-A12 isolated from a cave soil in Thailand.</title>
        <authorList>
            <person name="Chamroensaksri N."/>
            <person name="Muangham S."/>
        </authorList>
    </citation>
    <scope>NUCLEOTIDE SEQUENCE [LARGE SCALE GENOMIC DNA]</scope>
    <source>
        <strain evidence="2 3">B-S-A12</strain>
    </source>
</reference>
<dbReference type="InterPro" id="IPR015057">
    <property type="entry name" value="Rv2632c-like"/>
</dbReference>
<keyword evidence="3" id="KW-1185">Reference proteome</keyword>
<feature type="region of interest" description="Disordered" evidence="1">
    <location>
        <begin position="77"/>
        <end position="100"/>
    </location>
</feature>
<evidence type="ECO:0000313" key="2">
    <source>
        <dbReference type="EMBL" id="MDI3422844.1"/>
    </source>
</evidence>
<dbReference type="RefSeq" id="WP_282538697.1">
    <property type="nucleotide sequence ID" value="NZ_JASCIS010000043.1"/>
</dbReference>
<dbReference type="SUPFAM" id="SSF143212">
    <property type="entry name" value="Rv2632c-like"/>
    <property type="match status" value="1"/>
</dbReference>
<gene>
    <name evidence="2" type="ORF">QIT00_30615</name>
</gene>
<comment type="caution">
    <text evidence="2">The sequence shown here is derived from an EMBL/GenBank/DDBJ whole genome shotgun (WGS) entry which is preliminary data.</text>
</comment>
<accession>A0ABT6T747</accession>
<organism evidence="2 3">
    <name type="scientific">Streptomyces luteolus</name>
    <dbReference type="NCBI Taxonomy" id="3043615"/>
    <lineage>
        <taxon>Bacteria</taxon>
        <taxon>Bacillati</taxon>
        <taxon>Actinomycetota</taxon>
        <taxon>Actinomycetes</taxon>
        <taxon>Kitasatosporales</taxon>
        <taxon>Streptomycetaceae</taxon>
        <taxon>Streptomyces</taxon>
    </lineage>
</organism>
<dbReference type="EMBL" id="JASCIS010000043">
    <property type="protein sequence ID" value="MDI3422844.1"/>
    <property type="molecule type" value="Genomic_DNA"/>
</dbReference>
<dbReference type="Pfam" id="PF08962">
    <property type="entry name" value="Rv2632c-like"/>
    <property type="match status" value="1"/>
</dbReference>